<feature type="domain" description="HAMP" evidence="12">
    <location>
        <begin position="178"/>
        <end position="231"/>
    </location>
</feature>
<evidence type="ECO:0000256" key="1">
    <source>
        <dbReference type="ARBA" id="ARBA00000085"/>
    </source>
</evidence>
<keyword evidence="6" id="KW-0812">Transmembrane</keyword>
<evidence type="ECO:0000256" key="7">
    <source>
        <dbReference type="ARBA" id="ARBA00022777"/>
    </source>
</evidence>
<accession>A0A8J3CG50</accession>
<dbReference type="Pfam" id="PF00672">
    <property type="entry name" value="HAMP"/>
    <property type="match status" value="1"/>
</dbReference>
<dbReference type="PROSITE" id="PS50885">
    <property type="entry name" value="HAMP"/>
    <property type="match status" value="1"/>
</dbReference>
<name>A0A8J3CG50_9PSEU</name>
<keyword evidence="9" id="KW-0902">Two-component regulatory system</keyword>
<dbReference type="SUPFAM" id="SSF47384">
    <property type="entry name" value="Homodimeric domain of signal transducing histidine kinase"/>
    <property type="match status" value="1"/>
</dbReference>
<dbReference type="InterPro" id="IPR036890">
    <property type="entry name" value="HATPase_C_sf"/>
</dbReference>
<evidence type="ECO:0000259" key="12">
    <source>
        <dbReference type="PROSITE" id="PS50885"/>
    </source>
</evidence>
<dbReference type="CDD" id="cd06225">
    <property type="entry name" value="HAMP"/>
    <property type="match status" value="1"/>
</dbReference>
<dbReference type="AlphaFoldDB" id="A0A8J3CG50"/>
<dbReference type="PRINTS" id="PR00344">
    <property type="entry name" value="BCTRLSENSOR"/>
</dbReference>
<evidence type="ECO:0000256" key="3">
    <source>
        <dbReference type="ARBA" id="ARBA00012438"/>
    </source>
</evidence>
<organism evidence="13 14">
    <name type="scientific">Longimycelium tulufanense</name>
    <dbReference type="NCBI Taxonomy" id="907463"/>
    <lineage>
        <taxon>Bacteria</taxon>
        <taxon>Bacillati</taxon>
        <taxon>Actinomycetota</taxon>
        <taxon>Actinomycetes</taxon>
        <taxon>Pseudonocardiales</taxon>
        <taxon>Pseudonocardiaceae</taxon>
        <taxon>Longimycelium</taxon>
    </lineage>
</organism>
<reference evidence="13" key="2">
    <citation type="submission" date="2020-09" db="EMBL/GenBank/DDBJ databases">
        <authorList>
            <person name="Sun Q."/>
            <person name="Zhou Y."/>
        </authorList>
    </citation>
    <scope>NUCLEOTIDE SEQUENCE</scope>
    <source>
        <strain evidence="13">CGMCC 4.5737</strain>
    </source>
</reference>
<dbReference type="InterPro" id="IPR003661">
    <property type="entry name" value="HisK_dim/P_dom"/>
</dbReference>
<dbReference type="InterPro" id="IPR004358">
    <property type="entry name" value="Sig_transdc_His_kin-like_C"/>
</dbReference>
<dbReference type="PANTHER" id="PTHR45436">
    <property type="entry name" value="SENSOR HISTIDINE KINASE YKOH"/>
    <property type="match status" value="1"/>
</dbReference>
<dbReference type="EC" id="2.7.13.3" evidence="3"/>
<dbReference type="PROSITE" id="PS50109">
    <property type="entry name" value="HIS_KIN"/>
    <property type="match status" value="1"/>
</dbReference>
<dbReference type="InterPro" id="IPR005467">
    <property type="entry name" value="His_kinase_dom"/>
</dbReference>
<dbReference type="PANTHER" id="PTHR45436:SF5">
    <property type="entry name" value="SENSOR HISTIDINE KINASE TRCS"/>
    <property type="match status" value="1"/>
</dbReference>
<evidence type="ECO:0000256" key="5">
    <source>
        <dbReference type="ARBA" id="ARBA00022679"/>
    </source>
</evidence>
<evidence type="ECO:0000256" key="8">
    <source>
        <dbReference type="ARBA" id="ARBA00022989"/>
    </source>
</evidence>
<proteinExistence type="predicted"/>
<dbReference type="Gene3D" id="6.10.340.10">
    <property type="match status" value="1"/>
</dbReference>
<keyword evidence="10" id="KW-0472">Membrane</keyword>
<evidence type="ECO:0000259" key="11">
    <source>
        <dbReference type="PROSITE" id="PS50109"/>
    </source>
</evidence>
<dbReference type="InterPro" id="IPR050428">
    <property type="entry name" value="TCS_sensor_his_kinase"/>
</dbReference>
<evidence type="ECO:0000313" key="14">
    <source>
        <dbReference type="Proteomes" id="UP000637578"/>
    </source>
</evidence>
<dbReference type="SMART" id="SM00387">
    <property type="entry name" value="HATPase_c"/>
    <property type="match status" value="1"/>
</dbReference>
<feature type="domain" description="Histidine kinase" evidence="11">
    <location>
        <begin position="246"/>
        <end position="453"/>
    </location>
</feature>
<dbReference type="InterPro" id="IPR003594">
    <property type="entry name" value="HATPase_dom"/>
</dbReference>
<dbReference type="InterPro" id="IPR036097">
    <property type="entry name" value="HisK_dim/P_sf"/>
</dbReference>
<gene>
    <name evidence="13" type="primary">mprB</name>
    <name evidence="13" type="ORF">GCM10012275_36100</name>
</gene>
<dbReference type="GO" id="GO:0000155">
    <property type="term" value="F:phosphorelay sensor kinase activity"/>
    <property type="evidence" value="ECO:0007669"/>
    <property type="project" value="InterPro"/>
</dbReference>
<evidence type="ECO:0000256" key="2">
    <source>
        <dbReference type="ARBA" id="ARBA00004236"/>
    </source>
</evidence>
<dbReference type="EMBL" id="BMMK01000016">
    <property type="protein sequence ID" value="GGM61996.1"/>
    <property type="molecule type" value="Genomic_DNA"/>
</dbReference>
<protein>
    <recommendedName>
        <fullName evidence="3">histidine kinase</fullName>
        <ecNumber evidence="3">2.7.13.3</ecNumber>
    </recommendedName>
</protein>
<comment type="subcellular location">
    <subcellularLocation>
        <location evidence="2">Cell membrane</location>
    </subcellularLocation>
</comment>
<dbReference type="SMART" id="SM00388">
    <property type="entry name" value="HisKA"/>
    <property type="match status" value="1"/>
</dbReference>
<evidence type="ECO:0000313" key="13">
    <source>
        <dbReference type="EMBL" id="GGM61996.1"/>
    </source>
</evidence>
<dbReference type="SMART" id="SM00304">
    <property type="entry name" value="HAMP"/>
    <property type="match status" value="1"/>
</dbReference>
<dbReference type="Gene3D" id="3.30.565.10">
    <property type="entry name" value="Histidine kinase-like ATPase, C-terminal domain"/>
    <property type="match status" value="1"/>
</dbReference>
<keyword evidence="14" id="KW-1185">Reference proteome</keyword>
<dbReference type="Gene3D" id="1.10.287.130">
    <property type="match status" value="1"/>
</dbReference>
<reference evidence="13" key="1">
    <citation type="journal article" date="2014" name="Int. J. Syst. Evol. Microbiol.">
        <title>Complete genome sequence of Corynebacterium casei LMG S-19264T (=DSM 44701T), isolated from a smear-ripened cheese.</title>
        <authorList>
            <consortium name="US DOE Joint Genome Institute (JGI-PGF)"/>
            <person name="Walter F."/>
            <person name="Albersmeier A."/>
            <person name="Kalinowski J."/>
            <person name="Ruckert C."/>
        </authorList>
    </citation>
    <scope>NUCLEOTIDE SEQUENCE</scope>
    <source>
        <strain evidence="13">CGMCC 4.5737</strain>
    </source>
</reference>
<dbReference type="Pfam" id="PF00512">
    <property type="entry name" value="HisKA"/>
    <property type="match status" value="1"/>
</dbReference>
<evidence type="ECO:0000256" key="10">
    <source>
        <dbReference type="ARBA" id="ARBA00023136"/>
    </source>
</evidence>
<dbReference type="SUPFAM" id="SSF55874">
    <property type="entry name" value="ATPase domain of HSP90 chaperone/DNA topoisomerase II/histidine kinase"/>
    <property type="match status" value="1"/>
</dbReference>
<keyword evidence="7 13" id="KW-0418">Kinase</keyword>
<keyword evidence="8" id="KW-1133">Transmembrane helix</keyword>
<dbReference type="InterPro" id="IPR003660">
    <property type="entry name" value="HAMP_dom"/>
</dbReference>
<sequence length="453" mass="48659">MKRRWSIRGRIALVAAAVVSVSLAGMAVAAYLLVAHQLDRELDRGLSREVTRVKRIEQRDPDSWGPSGPCLVLAAPACVQKVAADGKVLGGDDSLRLPILPGTREVAAGSRDAYFSDVDVEGYRLRVLTAPLSQGRAVQVAVRADTVDDSLDRIRTGLVVAGLVGVGVAALGGHLVARTGLSPVARLTATAERVAATRDPSHRIDLGGRDELARLAGSFNTMLGELQEALDARDRSLVTQRRLVADASHELRTPLTSLRTNIDLLARADRLTPEQRAEVTGALRAQVRELADLVADLVDLARGDDPQAPAEPVDDVRLDELVEHCVESARRHWPAVTFETALEPTVVDGQPRRLTRAVRNLLDNAAKFSPAAGIVRGELSGRELRVRDHGPGIPAEDLPHVFDRFYRATSARGLPGSGLGLAIVAQVAEAHRAVVRAEPAEGGGTVVRLRFHW</sequence>
<comment type="caution">
    <text evidence="13">The sequence shown here is derived from an EMBL/GenBank/DDBJ whole genome shotgun (WGS) entry which is preliminary data.</text>
</comment>
<dbReference type="CDD" id="cd00082">
    <property type="entry name" value="HisKA"/>
    <property type="match status" value="1"/>
</dbReference>
<evidence type="ECO:0000256" key="6">
    <source>
        <dbReference type="ARBA" id="ARBA00022692"/>
    </source>
</evidence>
<comment type="catalytic activity">
    <reaction evidence="1">
        <text>ATP + protein L-histidine = ADP + protein N-phospho-L-histidine.</text>
        <dbReference type="EC" id="2.7.13.3"/>
    </reaction>
</comment>
<dbReference type="GO" id="GO:0005886">
    <property type="term" value="C:plasma membrane"/>
    <property type="evidence" value="ECO:0007669"/>
    <property type="project" value="UniProtKB-SubCell"/>
</dbReference>
<keyword evidence="4" id="KW-0597">Phosphoprotein</keyword>
<evidence type="ECO:0000256" key="4">
    <source>
        <dbReference type="ARBA" id="ARBA00022553"/>
    </source>
</evidence>
<dbReference type="Pfam" id="PF02518">
    <property type="entry name" value="HATPase_c"/>
    <property type="match status" value="1"/>
</dbReference>
<dbReference type="Proteomes" id="UP000637578">
    <property type="component" value="Unassembled WGS sequence"/>
</dbReference>
<keyword evidence="5" id="KW-0808">Transferase</keyword>
<dbReference type="CDD" id="cd00075">
    <property type="entry name" value="HATPase"/>
    <property type="match status" value="1"/>
</dbReference>
<evidence type="ECO:0000256" key="9">
    <source>
        <dbReference type="ARBA" id="ARBA00023012"/>
    </source>
</evidence>
<dbReference type="SUPFAM" id="SSF158472">
    <property type="entry name" value="HAMP domain-like"/>
    <property type="match status" value="1"/>
</dbReference>